<accession>A0A9W7KX13</accession>
<feature type="domain" description="RNase H type-1" evidence="2">
    <location>
        <begin position="220"/>
        <end position="347"/>
    </location>
</feature>
<feature type="region of interest" description="Disordered" evidence="1">
    <location>
        <begin position="1"/>
        <end position="86"/>
    </location>
</feature>
<reference evidence="4" key="1">
    <citation type="journal article" date="2023" name="Commun. Biol.">
        <title>Genome analysis of Parmales, the sister group of diatoms, reveals the evolutionary specialization of diatoms from phago-mixotrophs to photoautotrophs.</title>
        <authorList>
            <person name="Ban H."/>
            <person name="Sato S."/>
            <person name="Yoshikawa S."/>
            <person name="Yamada K."/>
            <person name="Nakamura Y."/>
            <person name="Ichinomiya M."/>
            <person name="Sato N."/>
            <person name="Blanc-Mathieu R."/>
            <person name="Endo H."/>
            <person name="Kuwata A."/>
            <person name="Ogata H."/>
        </authorList>
    </citation>
    <scope>NUCLEOTIDE SEQUENCE [LARGE SCALE GENOMIC DNA]</scope>
    <source>
        <strain evidence="4">NIES 3700</strain>
    </source>
</reference>
<evidence type="ECO:0000313" key="4">
    <source>
        <dbReference type="Proteomes" id="UP001165122"/>
    </source>
</evidence>
<dbReference type="Gene3D" id="3.30.420.10">
    <property type="entry name" value="Ribonuclease H-like superfamily/Ribonuclease H"/>
    <property type="match status" value="1"/>
</dbReference>
<evidence type="ECO:0000256" key="1">
    <source>
        <dbReference type="SAM" id="MobiDB-lite"/>
    </source>
</evidence>
<dbReference type="CDD" id="cd09279">
    <property type="entry name" value="RNase_HI_like"/>
    <property type="match status" value="1"/>
</dbReference>
<dbReference type="InterPro" id="IPR012337">
    <property type="entry name" value="RNaseH-like_sf"/>
</dbReference>
<organism evidence="3 4">
    <name type="scientific">Triparma laevis f. longispina</name>
    <dbReference type="NCBI Taxonomy" id="1714387"/>
    <lineage>
        <taxon>Eukaryota</taxon>
        <taxon>Sar</taxon>
        <taxon>Stramenopiles</taxon>
        <taxon>Ochrophyta</taxon>
        <taxon>Bolidophyceae</taxon>
        <taxon>Parmales</taxon>
        <taxon>Triparmaceae</taxon>
        <taxon>Triparma</taxon>
    </lineage>
</organism>
<feature type="compositionally biased region" description="Acidic residues" evidence="1">
    <location>
        <begin position="52"/>
        <end position="67"/>
    </location>
</feature>
<gene>
    <name evidence="3" type="ORF">TrLO_g14240</name>
</gene>
<dbReference type="EMBL" id="BRXW01000212">
    <property type="protein sequence ID" value="GMI14346.1"/>
    <property type="molecule type" value="Genomic_DNA"/>
</dbReference>
<feature type="compositionally biased region" description="Gly residues" evidence="1">
    <location>
        <begin position="231"/>
        <end position="240"/>
    </location>
</feature>
<dbReference type="PANTHER" id="PTHR38167">
    <property type="entry name" value="C2H2-TYPE DOMAIN-CONTAINING PROTEIN"/>
    <property type="match status" value="1"/>
</dbReference>
<dbReference type="InterPro" id="IPR036397">
    <property type="entry name" value="RNaseH_sf"/>
</dbReference>
<dbReference type="InterPro" id="IPR002156">
    <property type="entry name" value="RNaseH_domain"/>
</dbReference>
<keyword evidence="4" id="KW-1185">Reference proteome</keyword>
<evidence type="ECO:0000259" key="2">
    <source>
        <dbReference type="PROSITE" id="PS50879"/>
    </source>
</evidence>
<evidence type="ECO:0000313" key="3">
    <source>
        <dbReference type="EMBL" id="GMI14346.1"/>
    </source>
</evidence>
<sequence length="358" mass="39200">MASHVSSQLAVGDAGGGPRLDDAEGDARGAPRLRLDPINSGNMGKGKGNAEEPIELLSSDDDDDKSETEERHHPGELEPAEDGFVDWDDECHGDRYSNAIKREYPDEYVWDCCNQRGSSVGCTEGEGWTLEEKYTSSPVPDLRTGETRHPGDLEVNYDSTTWNDWDESCHGTIDTKSNKSEFPEGFVWSCCGKEGTYASGCEGNSDDNDDHTDTTPPPQHKSGYTLQFDGGSRGNPGPAGSGYILYDPDGKEIIAGYNFLGTRTNNYAEYTGLIEGLKKAKELGIKGVCEGDSKLVVSQMNGVWKVKHPDMAVLKNLADEVRGEWEFKWIPRAENARADKVANIAMDREEDGVETSDV</sequence>
<dbReference type="OrthoDB" id="1938096at2759"/>
<name>A0A9W7KX13_9STRA</name>
<dbReference type="GO" id="GO:0004523">
    <property type="term" value="F:RNA-DNA hybrid ribonuclease activity"/>
    <property type="evidence" value="ECO:0007669"/>
    <property type="project" value="InterPro"/>
</dbReference>
<protein>
    <recommendedName>
        <fullName evidence="2">RNase H type-1 domain-containing protein</fullName>
    </recommendedName>
</protein>
<dbReference type="PROSITE" id="PS50879">
    <property type="entry name" value="RNASE_H_1"/>
    <property type="match status" value="1"/>
</dbReference>
<feature type="region of interest" description="Disordered" evidence="1">
    <location>
        <begin position="202"/>
        <end position="241"/>
    </location>
</feature>
<dbReference type="Proteomes" id="UP001165122">
    <property type="component" value="Unassembled WGS sequence"/>
</dbReference>
<dbReference type="GO" id="GO:0003676">
    <property type="term" value="F:nucleic acid binding"/>
    <property type="evidence" value="ECO:0007669"/>
    <property type="project" value="InterPro"/>
</dbReference>
<comment type="caution">
    <text evidence="3">The sequence shown here is derived from an EMBL/GenBank/DDBJ whole genome shotgun (WGS) entry which is preliminary data.</text>
</comment>
<dbReference type="PANTHER" id="PTHR38167:SF1">
    <property type="entry name" value="C2H2-TYPE DOMAIN-CONTAINING PROTEIN"/>
    <property type="match status" value="1"/>
</dbReference>
<dbReference type="AlphaFoldDB" id="A0A9W7KX13"/>
<proteinExistence type="predicted"/>
<feature type="compositionally biased region" description="Basic and acidic residues" evidence="1">
    <location>
        <begin position="19"/>
        <end position="35"/>
    </location>
</feature>
<dbReference type="SUPFAM" id="SSF53098">
    <property type="entry name" value="Ribonuclease H-like"/>
    <property type="match status" value="1"/>
</dbReference>
<dbReference type="Pfam" id="PF13456">
    <property type="entry name" value="RVT_3"/>
    <property type="match status" value="1"/>
</dbReference>